<evidence type="ECO:0000313" key="2">
    <source>
        <dbReference type="Proteomes" id="UP000297729"/>
    </source>
</evidence>
<sequence>MLKQQEMQAAKNTGKVACRLMSFRNPYDLKRHAVLHQAFEEGYAEEFKRRRSELNGTSAGAV</sequence>
<reference evidence="1 2" key="1">
    <citation type="submission" date="2019-03" db="EMBL/GenBank/DDBJ databases">
        <title>Draft Genome Sequence of Duganella callidus sp. nov., a Novel Duganella Species Isolated from Cultivated Soil.</title>
        <authorList>
            <person name="Raths R."/>
            <person name="Peta V."/>
            <person name="Bucking H."/>
        </authorList>
    </citation>
    <scope>NUCLEOTIDE SEQUENCE [LARGE SCALE GENOMIC DNA]</scope>
    <source>
        <strain evidence="1 2">DN04</strain>
    </source>
</reference>
<dbReference type="RefSeq" id="WP_135204209.1">
    <property type="nucleotide sequence ID" value="NZ_SPVG01000245.1"/>
</dbReference>
<dbReference type="AlphaFoldDB" id="A0A4Y9S859"/>
<gene>
    <name evidence="1" type="ORF">E4L98_24820</name>
</gene>
<protein>
    <submittedName>
        <fullName evidence="1">Uncharacterized protein</fullName>
    </submittedName>
</protein>
<dbReference type="EMBL" id="SPVG01000245">
    <property type="protein sequence ID" value="TFW15923.1"/>
    <property type="molecule type" value="Genomic_DNA"/>
</dbReference>
<comment type="caution">
    <text evidence="1">The sequence shown here is derived from an EMBL/GenBank/DDBJ whole genome shotgun (WGS) entry which is preliminary data.</text>
</comment>
<evidence type="ECO:0000313" key="1">
    <source>
        <dbReference type="EMBL" id="TFW15923.1"/>
    </source>
</evidence>
<keyword evidence="2" id="KW-1185">Reference proteome</keyword>
<accession>A0A4Y9S859</accession>
<dbReference type="Proteomes" id="UP000297729">
    <property type="component" value="Unassembled WGS sequence"/>
</dbReference>
<organism evidence="1 2">
    <name type="scientific">Duganella callida</name>
    <dbReference type="NCBI Taxonomy" id="2561932"/>
    <lineage>
        <taxon>Bacteria</taxon>
        <taxon>Pseudomonadati</taxon>
        <taxon>Pseudomonadota</taxon>
        <taxon>Betaproteobacteria</taxon>
        <taxon>Burkholderiales</taxon>
        <taxon>Oxalobacteraceae</taxon>
        <taxon>Telluria group</taxon>
        <taxon>Duganella</taxon>
    </lineage>
</organism>
<name>A0A4Y9S859_9BURK</name>
<proteinExistence type="predicted"/>